<dbReference type="PROSITE" id="PS50943">
    <property type="entry name" value="HTH_CROC1"/>
    <property type="match status" value="1"/>
</dbReference>
<dbReference type="EMBL" id="JBHTLN010000001">
    <property type="protein sequence ID" value="MFD1122444.1"/>
    <property type="molecule type" value="Genomic_DNA"/>
</dbReference>
<dbReference type="Pfam" id="PF01381">
    <property type="entry name" value="HTH_3"/>
    <property type="match status" value="1"/>
</dbReference>
<dbReference type="SMART" id="SM00530">
    <property type="entry name" value="HTH_XRE"/>
    <property type="match status" value="1"/>
</dbReference>
<comment type="caution">
    <text evidence="3">The sequence shown here is derived from an EMBL/GenBank/DDBJ whole genome shotgun (WGS) entry which is preliminary data.</text>
</comment>
<accession>A0ABW3P8Z8</accession>
<feature type="region of interest" description="Disordered" evidence="1">
    <location>
        <begin position="1"/>
        <end position="22"/>
    </location>
</feature>
<reference evidence="4" key="1">
    <citation type="journal article" date="2019" name="Int. J. Syst. Evol. Microbiol.">
        <title>The Global Catalogue of Microorganisms (GCM) 10K type strain sequencing project: providing services to taxonomists for standard genome sequencing and annotation.</title>
        <authorList>
            <consortium name="The Broad Institute Genomics Platform"/>
            <consortium name="The Broad Institute Genome Sequencing Center for Infectious Disease"/>
            <person name="Wu L."/>
            <person name="Ma J."/>
        </authorList>
    </citation>
    <scope>NUCLEOTIDE SEQUENCE [LARGE SCALE GENOMIC DNA]</scope>
    <source>
        <strain evidence="4">CCUG 58411</strain>
    </source>
</reference>
<dbReference type="InterPro" id="IPR010982">
    <property type="entry name" value="Lambda_DNA-bd_dom_sf"/>
</dbReference>
<evidence type="ECO:0000313" key="4">
    <source>
        <dbReference type="Proteomes" id="UP001597206"/>
    </source>
</evidence>
<organism evidence="3 4">
    <name type="scientific">Methylophilus flavus</name>
    <dbReference type="NCBI Taxonomy" id="640084"/>
    <lineage>
        <taxon>Bacteria</taxon>
        <taxon>Pseudomonadati</taxon>
        <taxon>Pseudomonadota</taxon>
        <taxon>Betaproteobacteria</taxon>
        <taxon>Nitrosomonadales</taxon>
        <taxon>Methylophilaceae</taxon>
        <taxon>Methylophilus</taxon>
    </lineage>
</organism>
<name>A0ABW3P8Z8_9PROT</name>
<dbReference type="InterPro" id="IPR001387">
    <property type="entry name" value="Cro/C1-type_HTH"/>
</dbReference>
<dbReference type="SUPFAM" id="SSF47413">
    <property type="entry name" value="lambda repressor-like DNA-binding domains"/>
    <property type="match status" value="1"/>
</dbReference>
<keyword evidence="4" id="KW-1185">Reference proteome</keyword>
<dbReference type="CDD" id="cd00093">
    <property type="entry name" value="HTH_XRE"/>
    <property type="match status" value="1"/>
</dbReference>
<proteinExistence type="predicted"/>
<sequence>MDINKAFGNALKKSRKEKKKTQEDFGIVSSRTYISSLERGLQSVTIEKLEEIAAVIGVHPMILLYRSYCIKDGFKSGEKIIEILKNELLLEKATALKE</sequence>
<evidence type="ECO:0000256" key="1">
    <source>
        <dbReference type="SAM" id="MobiDB-lite"/>
    </source>
</evidence>
<protein>
    <submittedName>
        <fullName evidence="3">Helix-turn-helix domain-containing protein</fullName>
    </submittedName>
</protein>
<gene>
    <name evidence="3" type="ORF">ACFQ2T_08025</name>
</gene>
<dbReference type="RefSeq" id="WP_379032841.1">
    <property type="nucleotide sequence ID" value="NZ_JBHTLN010000001.1"/>
</dbReference>
<evidence type="ECO:0000313" key="3">
    <source>
        <dbReference type="EMBL" id="MFD1122444.1"/>
    </source>
</evidence>
<feature type="domain" description="HTH cro/C1-type" evidence="2">
    <location>
        <begin position="11"/>
        <end position="64"/>
    </location>
</feature>
<evidence type="ECO:0000259" key="2">
    <source>
        <dbReference type="PROSITE" id="PS50943"/>
    </source>
</evidence>
<dbReference type="Proteomes" id="UP001597206">
    <property type="component" value="Unassembled WGS sequence"/>
</dbReference>
<dbReference type="Gene3D" id="1.10.260.40">
    <property type="entry name" value="lambda repressor-like DNA-binding domains"/>
    <property type="match status" value="1"/>
</dbReference>